<organism evidence="1 2">
    <name type="scientific">Ensete ventricosum</name>
    <name type="common">Abyssinian banana</name>
    <name type="synonym">Musa ensete</name>
    <dbReference type="NCBI Taxonomy" id="4639"/>
    <lineage>
        <taxon>Eukaryota</taxon>
        <taxon>Viridiplantae</taxon>
        <taxon>Streptophyta</taxon>
        <taxon>Embryophyta</taxon>
        <taxon>Tracheophyta</taxon>
        <taxon>Spermatophyta</taxon>
        <taxon>Magnoliopsida</taxon>
        <taxon>Liliopsida</taxon>
        <taxon>Zingiberales</taxon>
        <taxon>Musaceae</taxon>
        <taxon>Ensete</taxon>
    </lineage>
</organism>
<comment type="caution">
    <text evidence="1">The sequence shown here is derived from an EMBL/GenBank/DDBJ whole genome shotgun (WGS) entry which is preliminary data.</text>
</comment>
<dbReference type="EMBL" id="AMZH03001598">
    <property type="protein sequence ID" value="RRT78748.1"/>
    <property type="molecule type" value="Genomic_DNA"/>
</dbReference>
<sequence length="194" mass="22769">MFAIAAEAEAMLASAQRQCLREKWETRVSHFPFIWWTRPGWVRVPVSARISTCRPFRTNPSEMGNSEHEKNLVWTLKIILQFFVVYEAPTCRFCERIRVGQGHIVNTAGHVSDTSFFLTFYYYVARDHADPSFAVRSLLPYQTLCDPLFLLPKIQISDFWFDLWVWFQISYPSPFRVLICRRASFVCSFDHLGI</sequence>
<reference evidence="1 2" key="1">
    <citation type="journal article" date="2014" name="Agronomy (Basel)">
        <title>A Draft Genome Sequence for Ensete ventricosum, the Drought-Tolerant Tree Against Hunger.</title>
        <authorList>
            <person name="Harrison J."/>
            <person name="Moore K.A."/>
            <person name="Paszkiewicz K."/>
            <person name="Jones T."/>
            <person name="Grant M."/>
            <person name="Ambacheew D."/>
            <person name="Muzemil S."/>
            <person name="Studholme D.J."/>
        </authorList>
    </citation>
    <scope>NUCLEOTIDE SEQUENCE [LARGE SCALE GENOMIC DNA]</scope>
</reference>
<evidence type="ECO:0000313" key="1">
    <source>
        <dbReference type="EMBL" id="RRT78748.1"/>
    </source>
</evidence>
<dbReference type="AlphaFoldDB" id="A0A427ARA5"/>
<gene>
    <name evidence="1" type="ORF">B296_00026668</name>
</gene>
<protein>
    <submittedName>
        <fullName evidence="1">Uncharacterized protein</fullName>
    </submittedName>
</protein>
<proteinExistence type="predicted"/>
<evidence type="ECO:0000313" key="2">
    <source>
        <dbReference type="Proteomes" id="UP000287651"/>
    </source>
</evidence>
<dbReference type="Proteomes" id="UP000287651">
    <property type="component" value="Unassembled WGS sequence"/>
</dbReference>
<name>A0A427ARA5_ENSVE</name>
<accession>A0A427ARA5</accession>